<evidence type="ECO:0000313" key="2">
    <source>
        <dbReference type="EMBL" id="KAG2304181.1"/>
    </source>
</evidence>
<sequence>MSKRKRRAEFDDAENIHPCSSNFDNTSVPLSKVFPRVLADISNVHPHLLSSTVSIRTIPTNDGKLDTPQAKRLKRTSYNLITIEQSNYCSNIVGGSNNVSKTLKRKRSATIDVSDHTPSTLLKKTRGAKSGILTDITNVLPTANTLSSQLGTPSTSGSCITKISTKGKGKVLAGDNKFETKTITESCKKTLEAQFDGCVNDNSSSENDEDQAYQCDYEESDTNDSEPAIHDPILTTDIGHRSPDVLSKTNRKTVSSCTPNTKRRSYKKQYGTYFV</sequence>
<protein>
    <submittedName>
        <fullName evidence="2">Uncharacterized protein</fullName>
    </submittedName>
</protein>
<dbReference type="EMBL" id="JAAMPC010000007">
    <property type="protein sequence ID" value="KAG2304181.1"/>
    <property type="molecule type" value="Genomic_DNA"/>
</dbReference>
<organism evidence="2 3">
    <name type="scientific">Brassica carinata</name>
    <name type="common">Ethiopian mustard</name>
    <name type="synonym">Abyssinian cabbage</name>
    <dbReference type="NCBI Taxonomy" id="52824"/>
    <lineage>
        <taxon>Eukaryota</taxon>
        <taxon>Viridiplantae</taxon>
        <taxon>Streptophyta</taxon>
        <taxon>Embryophyta</taxon>
        <taxon>Tracheophyta</taxon>
        <taxon>Spermatophyta</taxon>
        <taxon>Magnoliopsida</taxon>
        <taxon>eudicotyledons</taxon>
        <taxon>Gunneridae</taxon>
        <taxon>Pentapetalae</taxon>
        <taxon>rosids</taxon>
        <taxon>malvids</taxon>
        <taxon>Brassicales</taxon>
        <taxon>Brassicaceae</taxon>
        <taxon>Brassiceae</taxon>
        <taxon>Brassica</taxon>
    </lineage>
</organism>
<dbReference type="Proteomes" id="UP000886595">
    <property type="component" value="Unassembled WGS sequence"/>
</dbReference>
<name>A0A8X7SD48_BRACI</name>
<gene>
    <name evidence="2" type="ORF">Bca52824_032832</name>
</gene>
<evidence type="ECO:0000256" key="1">
    <source>
        <dbReference type="SAM" id="MobiDB-lite"/>
    </source>
</evidence>
<keyword evidence="3" id="KW-1185">Reference proteome</keyword>
<accession>A0A8X7SD48</accession>
<reference evidence="2 3" key="1">
    <citation type="submission" date="2020-02" db="EMBL/GenBank/DDBJ databases">
        <authorList>
            <person name="Ma Q."/>
            <person name="Huang Y."/>
            <person name="Song X."/>
            <person name="Pei D."/>
        </authorList>
    </citation>
    <scope>NUCLEOTIDE SEQUENCE [LARGE SCALE GENOMIC DNA]</scope>
    <source>
        <strain evidence="2">Sxm20200214</strain>
        <tissue evidence="2">Leaf</tissue>
    </source>
</reference>
<evidence type="ECO:0000313" key="3">
    <source>
        <dbReference type="Proteomes" id="UP000886595"/>
    </source>
</evidence>
<dbReference type="OrthoDB" id="10564415at2759"/>
<proteinExistence type="predicted"/>
<dbReference type="AlphaFoldDB" id="A0A8X7SD48"/>
<comment type="caution">
    <text evidence="2">The sequence shown here is derived from an EMBL/GenBank/DDBJ whole genome shotgun (WGS) entry which is preliminary data.</text>
</comment>
<feature type="region of interest" description="Disordered" evidence="1">
    <location>
        <begin position="216"/>
        <end position="262"/>
    </location>
</feature>